<proteinExistence type="predicted"/>
<dbReference type="EMBL" id="LQPK01000006">
    <property type="protein sequence ID" value="ORW32754.1"/>
    <property type="molecule type" value="Genomic_DNA"/>
</dbReference>
<accession>A0ABX3VR51</accession>
<name>A0ABX3VR51_9MYCO</name>
<feature type="domain" description="Mce/MlaD" evidence="2">
    <location>
        <begin position="37"/>
        <end position="110"/>
    </location>
</feature>
<dbReference type="PANTHER" id="PTHR33371">
    <property type="entry name" value="INTERMEMBRANE PHOSPHOLIPID TRANSPORT SYSTEM BINDING PROTEIN MLAD-RELATED"/>
    <property type="match status" value="1"/>
</dbReference>
<gene>
    <name evidence="4" type="ORF">AWB91_09700</name>
</gene>
<organism evidence="4 5">
    <name type="scientific">Mycobacterium paraense</name>
    <dbReference type="NCBI Taxonomy" id="767916"/>
    <lineage>
        <taxon>Bacteria</taxon>
        <taxon>Bacillati</taxon>
        <taxon>Actinomycetota</taxon>
        <taxon>Actinomycetes</taxon>
        <taxon>Mycobacteriales</taxon>
        <taxon>Mycobacteriaceae</taxon>
        <taxon>Mycobacterium</taxon>
        <taxon>Mycobacterium simiae complex</taxon>
    </lineage>
</organism>
<dbReference type="InterPro" id="IPR003399">
    <property type="entry name" value="Mce/MlaD"/>
</dbReference>
<feature type="domain" description="Mammalian cell entry C-terminal" evidence="3">
    <location>
        <begin position="116"/>
        <end position="310"/>
    </location>
</feature>
<dbReference type="InterPro" id="IPR005693">
    <property type="entry name" value="Mce"/>
</dbReference>
<dbReference type="Proteomes" id="UP000193801">
    <property type="component" value="Unassembled WGS sequence"/>
</dbReference>
<keyword evidence="5" id="KW-1185">Reference proteome</keyword>
<dbReference type="InterPro" id="IPR024516">
    <property type="entry name" value="Mce_C"/>
</dbReference>
<dbReference type="Pfam" id="PF11887">
    <property type="entry name" value="Mce4_CUP1"/>
    <property type="match status" value="1"/>
</dbReference>
<evidence type="ECO:0000259" key="2">
    <source>
        <dbReference type="Pfam" id="PF02470"/>
    </source>
</evidence>
<evidence type="ECO:0000256" key="1">
    <source>
        <dbReference type="SAM" id="MobiDB-lite"/>
    </source>
</evidence>
<reference evidence="4 5" key="1">
    <citation type="journal article" date="2015" name="Emerg. Microbes Infect.">
        <title>Characterization of 17 strains belonging to the Mycobacterium simiae complex and description of Mycobacterium paraense sp. nov.</title>
        <authorList>
            <person name="Fusco da Costa A.R."/>
            <person name="Fedrizzi T."/>
            <person name="Lopes M.L."/>
            <person name="Pecorari M."/>
            <person name="Oliveira da Costa W.L."/>
            <person name="Giacobazzi E."/>
            <person name="da Costa Bahia J.R."/>
            <person name="De Sanctis V."/>
            <person name="Batista Lima K.V."/>
            <person name="Bertorelli R."/>
            <person name="Grottola A."/>
            <person name="Fabio A."/>
            <person name="Mariottini A."/>
            <person name="Ferretti P."/>
            <person name="Di Leva F."/>
            <person name="Fregni Serpini G."/>
            <person name="Tagliazucchi S."/>
            <person name="Rumpianesi F."/>
            <person name="Jousson O."/>
            <person name="Segata N."/>
            <person name="Tortoli E."/>
        </authorList>
    </citation>
    <scope>NUCLEOTIDE SEQUENCE [LARGE SCALE GENOMIC DNA]</scope>
    <source>
        <strain evidence="4 5">FI-07156</strain>
    </source>
</reference>
<evidence type="ECO:0000259" key="3">
    <source>
        <dbReference type="Pfam" id="PF11887"/>
    </source>
</evidence>
<sequence length="452" mass="47843">MTRRGTTKGLAVVLAVALTAALVLVCRSWWDRAHRTYFVGTFDNSNGVFAGDDVRIMGVTVGKIDTIEPQPQQAKISFWIEDKYRVPADVKAVILSPSLVTARAIQLTPPYTGGPTLADHAVIPRSRTAVPVEWDDFRNQLQKLADTLQPTKPGGVSTLGALVDTAAENLRGQGASIRDTVIKLSQAFSVLGDHSTDIFSAVKHLAVLVAALRSSADLMQQLNRNLATVSGLLANDPDEVAHAVSDVDSALADVHGFITENKGVIGEASQQLSELSKTLVESLDDIKQTLHITPNTFSNFSNTYRPATGESQGVLAMNNFSNPISFLCGAIQAASRLRAEQAAKLCVQYLAPILKNRQYNFPPVGGALEPFFFPLAGAMARPNEITFSEDSLRPDRIPPAAPTPAAPPPDASSTGPTQGPAAEPNPPPPEGRVSLDPSTGLAGMMAPAGGGS</sequence>
<dbReference type="NCBIfam" id="TIGR00996">
    <property type="entry name" value="Mtu_fam_mce"/>
    <property type="match status" value="1"/>
</dbReference>
<feature type="compositionally biased region" description="Low complexity" evidence="1">
    <location>
        <begin position="440"/>
        <end position="452"/>
    </location>
</feature>
<feature type="compositionally biased region" description="Pro residues" evidence="1">
    <location>
        <begin position="397"/>
        <end position="410"/>
    </location>
</feature>
<comment type="caution">
    <text evidence="4">The sequence shown here is derived from an EMBL/GenBank/DDBJ whole genome shotgun (WGS) entry which is preliminary data.</text>
</comment>
<evidence type="ECO:0000313" key="5">
    <source>
        <dbReference type="Proteomes" id="UP000193801"/>
    </source>
</evidence>
<dbReference type="InterPro" id="IPR052336">
    <property type="entry name" value="MlaD_Phospholipid_Transporter"/>
</dbReference>
<feature type="region of interest" description="Disordered" evidence="1">
    <location>
        <begin position="389"/>
        <end position="452"/>
    </location>
</feature>
<dbReference type="RefSeq" id="WP_085093609.1">
    <property type="nucleotide sequence ID" value="NZ_LQPK01000006.1"/>
</dbReference>
<evidence type="ECO:0000313" key="4">
    <source>
        <dbReference type="EMBL" id="ORW32754.1"/>
    </source>
</evidence>
<dbReference type="PANTHER" id="PTHR33371:SF4">
    <property type="entry name" value="INTERMEMBRANE PHOSPHOLIPID TRANSPORT SYSTEM BINDING PROTEIN MLAD"/>
    <property type="match status" value="1"/>
</dbReference>
<dbReference type="Pfam" id="PF02470">
    <property type="entry name" value="MlaD"/>
    <property type="match status" value="1"/>
</dbReference>
<protein>
    <submittedName>
        <fullName evidence="4">Mammalian cell entry protein</fullName>
    </submittedName>
</protein>